<dbReference type="PANTHER" id="PTHR13173:SF10">
    <property type="entry name" value="WW DOMAIN-BINDING PROTEIN 4"/>
    <property type="match status" value="1"/>
</dbReference>
<accession>A0ABQ8FL42</accession>
<comment type="caution">
    <text evidence="2">The sequence shown here is derived from an EMBL/GenBank/DDBJ whole genome shotgun (WGS) entry which is preliminary data.</text>
</comment>
<feature type="compositionally biased region" description="Basic and acidic residues" evidence="1">
    <location>
        <begin position="141"/>
        <end position="154"/>
    </location>
</feature>
<evidence type="ECO:0000313" key="2">
    <source>
        <dbReference type="EMBL" id="KAH6598690.1"/>
    </source>
</evidence>
<dbReference type="EMBL" id="JAFCIX010000102">
    <property type="protein sequence ID" value="KAH6598690.1"/>
    <property type="molecule type" value="Genomic_DNA"/>
</dbReference>
<gene>
    <name evidence="2" type="ORF">BASA50_003725</name>
</gene>
<feature type="compositionally biased region" description="Basic and acidic residues" evidence="1">
    <location>
        <begin position="83"/>
        <end position="95"/>
    </location>
</feature>
<name>A0ABQ8FL42_9FUNG</name>
<proteinExistence type="predicted"/>
<feature type="compositionally biased region" description="Polar residues" evidence="1">
    <location>
        <begin position="102"/>
        <end position="119"/>
    </location>
</feature>
<feature type="compositionally biased region" description="Polar residues" evidence="1">
    <location>
        <begin position="223"/>
        <end position="237"/>
    </location>
</feature>
<evidence type="ECO:0000256" key="1">
    <source>
        <dbReference type="SAM" id="MobiDB-lite"/>
    </source>
</evidence>
<sequence length="315" mass="34709">MSAPWDAATPYDPSISQLANICWVGVTGLLYQSRRAHETGWRHKNNVTRHLRDVHRKQDFKARDNAKTKRMLEQVERAAVKQYGRDIKSGEHKQDSALIPIGSSNSYSGNDVQHSQGNHTTDDKAPKSTPAIQLEEEDDHTDGSGEQKTTKVDLDNELDNTELDPTLDGRAGDEALDEEGTTDPTADTGPYGAWTVVEPAPAPAPKKSDVEDSTGTHHKRQTFTKGQSGDPSSNTYVSANILDLDDDDDGFESKGFRFVQKKPAFDDWPTNVSDTQGPLLKAVDDNVDVEPAPSTSLFKKRKIAGSGRRNVLKRE</sequence>
<protein>
    <recommendedName>
        <fullName evidence="4">Matrin-type domain-containing protein</fullName>
    </recommendedName>
</protein>
<dbReference type="InterPro" id="IPR040023">
    <property type="entry name" value="WBP4"/>
</dbReference>
<keyword evidence="3" id="KW-1185">Reference proteome</keyword>
<reference evidence="2 3" key="1">
    <citation type="submission" date="2021-02" db="EMBL/GenBank/DDBJ databases">
        <title>Variation within the Batrachochytrium salamandrivorans European outbreak.</title>
        <authorList>
            <person name="Kelly M."/>
            <person name="Pasmans F."/>
            <person name="Shea T.P."/>
            <person name="Munoz J.F."/>
            <person name="Carranza S."/>
            <person name="Cuomo C.A."/>
            <person name="Martel A."/>
        </authorList>
    </citation>
    <scope>NUCLEOTIDE SEQUENCE [LARGE SCALE GENOMIC DNA]</scope>
    <source>
        <strain evidence="2 3">AMFP18/2</strain>
    </source>
</reference>
<feature type="region of interest" description="Disordered" evidence="1">
    <location>
        <begin position="83"/>
        <end position="237"/>
    </location>
</feature>
<organism evidence="2 3">
    <name type="scientific">Batrachochytrium salamandrivorans</name>
    <dbReference type="NCBI Taxonomy" id="1357716"/>
    <lineage>
        <taxon>Eukaryota</taxon>
        <taxon>Fungi</taxon>
        <taxon>Fungi incertae sedis</taxon>
        <taxon>Chytridiomycota</taxon>
        <taxon>Chytridiomycota incertae sedis</taxon>
        <taxon>Chytridiomycetes</taxon>
        <taxon>Rhizophydiales</taxon>
        <taxon>Rhizophydiales incertae sedis</taxon>
        <taxon>Batrachochytrium</taxon>
    </lineage>
</organism>
<dbReference type="PANTHER" id="PTHR13173">
    <property type="entry name" value="WW DOMAIN BINDING PROTEIN 4"/>
    <property type="match status" value="1"/>
</dbReference>
<evidence type="ECO:0008006" key="4">
    <source>
        <dbReference type="Google" id="ProtNLM"/>
    </source>
</evidence>
<evidence type="ECO:0000313" key="3">
    <source>
        <dbReference type="Proteomes" id="UP001648503"/>
    </source>
</evidence>
<dbReference type="Proteomes" id="UP001648503">
    <property type="component" value="Unassembled WGS sequence"/>
</dbReference>